<dbReference type="AlphaFoldDB" id="A0A930KIA3"/>
<evidence type="ECO:0000313" key="1">
    <source>
        <dbReference type="EMBL" id="MBF1650365.1"/>
    </source>
</evidence>
<reference evidence="1" key="1">
    <citation type="submission" date="2020-04" db="EMBL/GenBank/DDBJ databases">
        <title>Deep metagenomics examines the oral microbiome during advanced dental caries in children, revealing novel taxa and co-occurrences with host molecules.</title>
        <authorList>
            <person name="Baker J.L."/>
            <person name="Morton J.T."/>
            <person name="Dinis M."/>
            <person name="Alvarez R."/>
            <person name="Tran N.C."/>
            <person name="Knight R."/>
            <person name="Edlund A."/>
        </authorList>
    </citation>
    <scope>NUCLEOTIDE SEQUENCE</scope>
    <source>
        <strain evidence="1">JCVI_47_bin.4</strain>
    </source>
</reference>
<organism evidence="1 2">
    <name type="scientific">Rothia dentocariosa</name>
    <dbReference type="NCBI Taxonomy" id="2047"/>
    <lineage>
        <taxon>Bacteria</taxon>
        <taxon>Bacillati</taxon>
        <taxon>Actinomycetota</taxon>
        <taxon>Actinomycetes</taxon>
        <taxon>Micrococcales</taxon>
        <taxon>Micrococcaceae</taxon>
        <taxon>Rothia</taxon>
    </lineage>
</organism>
<sequence length="83" mass="9294">MGKKIVLGEAFITGKCAYVFDGVKIIRMSKNPDGSFGFEKSDVFPLSSSVTVSTELMAERYWEKFYPREMSTDSMIGLIYGFG</sequence>
<accession>A0A930KIA3</accession>
<proteinExistence type="predicted"/>
<evidence type="ECO:0000313" key="2">
    <source>
        <dbReference type="Proteomes" id="UP000769484"/>
    </source>
</evidence>
<feature type="non-terminal residue" evidence="1">
    <location>
        <position position="83"/>
    </location>
</feature>
<protein>
    <submittedName>
        <fullName evidence="1">Uncharacterized protein</fullName>
    </submittedName>
</protein>
<gene>
    <name evidence="1" type="ORF">HXO56_09830</name>
</gene>
<dbReference type="Proteomes" id="UP000769484">
    <property type="component" value="Unassembled WGS sequence"/>
</dbReference>
<name>A0A930KIA3_9MICC</name>
<comment type="caution">
    <text evidence="1">The sequence shown here is derived from an EMBL/GenBank/DDBJ whole genome shotgun (WGS) entry which is preliminary data.</text>
</comment>
<dbReference type="EMBL" id="JABZXJ010000048">
    <property type="protein sequence ID" value="MBF1650365.1"/>
    <property type="molecule type" value="Genomic_DNA"/>
</dbReference>